<reference evidence="2" key="1">
    <citation type="submission" date="2018-10" db="EMBL/GenBank/DDBJ databases">
        <title>Effector identification in a new, highly contiguous assembly of the strawberry crown rot pathogen Phytophthora cactorum.</title>
        <authorList>
            <person name="Armitage A.D."/>
            <person name="Nellist C.F."/>
            <person name="Bates H."/>
            <person name="Vickerstaff R.J."/>
            <person name="Harrison R.J."/>
        </authorList>
    </citation>
    <scope>NUCLEOTIDE SEQUENCE</scope>
    <source>
        <strain evidence="2">15-7</strain>
    </source>
</reference>
<feature type="compositionally biased region" description="Acidic residues" evidence="1">
    <location>
        <begin position="69"/>
        <end position="78"/>
    </location>
</feature>
<sequence>MLIHVLDPLFIDDYGYRNMRVLLESTGALDPDYKAMTKREVPDTWVGDKNADPWKQLRNHYKIKSENGDWSDFEDEDGNQTALPPGTTETDDEESTNSSDPSDAGLNAQHQQ</sequence>
<dbReference type="Proteomes" id="UP000735874">
    <property type="component" value="Unassembled WGS sequence"/>
</dbReference>
<dbReference type="VEuPathDB" id="FungiDB:PC110_g7219"/>
<evidence type="ECO:0000313" key="3">
    <source>
        <dbReference type="Proteomes" id="UP000735874"/>
    </source>
</evidence>
<evidence type="ECO:0000313" key="2">
    <source>
        <dbReference type="EMBL" id="KAG2832392.1"/>
    </source>
</evidence>
<feature type="region of interest" description="Disordered" evidence="1">
    <location>
        <begin position="66"/>
        <end position="112"/>
    </location>
</feature>
<name>A0A8T0Y1Y2_9STRA</name>
<protein>
    <submittedName>
        <fullName evidence="2">Uncharacterized protein</fullName>
    </submittedName>
</protein>
<organism evidence="2 3">
    <name type="scientific">Phytophthora cactorum</name>
    <dbReference type="NCBI Taxonomy" id="29920"/>
    <lineage>
        <taxon>Eukaryota</taxon>
        <taxon>Sar</taxon>
        <taxon>Stramenopiles</taxon>
        <taxon>Oomycota</taxon>
        <taxon>Peronosporomycetes</taxon>
        <taxon>Peronosporales</taxon>
        <taxon>Peronosporaceae</taxon>
        <taxon>Phytophthora</taxon>
    </lineage>
</organism>
<evidence type="ECO:0000256" key="1">
    <source>
        <dbReference type="SAM" id="MobiDB-lite"/>
    </source>
</evidence>
<dbReference type="AlphaFoldDB" id="A0A8T0Y1Y2"/>
<gene>
    <name evidence="2" type="ORF">PC113_g20756</name>
</gene>
<proteinExistence type="predicted"/>
<dbReference type="EMBL" id="RCMG01001242">
    <property type="protein sequence ID" value="KAG2832392.1"/>
    <property type="molecule type" value="Genomic_DNA"/>
</dbReference>
<comment type="caution">
    <text evidence="2">The sequence shown here is derived from an EMBL/GenBank/DDBJ whole genome shotgun (WGS) entry which is preliminary data.</text>
</comment>
<accession>A0A8T0Y1Y2</accession>